<gene>
    <name evidence="1" type="ORF">DFI_14860</name>
</gene>
<dbReference type="Proteomes" id="UP000259030">
    <property type="component" value="Plasmid pDFI1"/>
</dbReference>
<protein>
    <submittedName>
        <fullName evidence="1">Uncharacterized protein</fullName>
    </submittedName>
</protein>
<reference evidence="1 2" key="1">
    <citation type="submission" date="2017-05" db="EMBL/GenBank/DDBJ databases">
        <title>The complete genome sequence of Deinococcus ficus isolated from the rhizosphere of the Ficus religiosa L. in Taiwan.</title>
        <authorList>
            <person name="Wu K.-M."/>
            <person name="Liao T.-L."/>
            <person name="Liu Y.-M."/>
            <person name="Young C.-C."/>
            <person name="Tsai S.-F."/>
        </authorList>
    </citation>
    <scope>NUCLEOTIDE SEQUENCE [LARGE SCALE GENOMIC DNA]</scope>
    <source>
        <strain evidence="1 2">CC-FR2-10</strain>
        <plasmid evidence="2">pdfi1</plasmid>
    </source>
</reference>
<accession>A0A221T0S1</accession>
<dbReference type="EMBL" id="CP021082">
    <property type="protein sequence ID" value="ASN82461.1"/>
    <property type="molecule type" value="Genomic_DNA"/>
</dbReference>
<keyword evidence="1" id="KW-0614">Plasmid</keyword>
<keyword evidence="2" id="KW-1185">Reference proteome</keyword>
<evidence type="ECO:0000313" key="1">
    <source>
        <dbReference type="EMBL" id="ASN82461.1"/>
    </source>
</evidence>
<organism evidence="1 2">
    <name type="scientific">Deinococcus ficus</name>
    <dbReference type="NCBI Taxonomy" id="317577"/>
    <lineage>
        <taxon>Bacteria</taxon>
        <taxon>Thermotogati</taxon>
        <taxon>Deinococcota</taxon>
        <taxon>Deinococci</taxon>
        <taxon>Deinococcales</taxon>
        <taxon>Deinococcaceae</taxon>
        <taxon>Deinococcus</taxon>
    </lineage>
</organism>
<geneLocation type="plasmid" evidence="2">
    <name>pdfi1</name>
</geneLocation>
<name>A0A221T0S1_9DEIO</name>
<dbReference type="KEGG" id="dfc:DFI_14860"/>
<sequence>MSRIWVDFNPSPSALYARLRLDTPRSTEDLHRLPSLHEGMSLKIYDDENEADAVLRLRDGVWVAENLTNHRTVWRTTATDVVGVFRDALIALLPSLERARIPWRDGEASDDFDRLAQAAYDTYVLSAFRFGLTTDEEAIHVPPWDLHVTTYAESDWIEVVSNDVAERPLALVGFKTRDTPFDTVTAQPVTAAGACQGAPVHHSFEYARFRFQWRQDPFTWTPVEHLNVHI</sequence>
<proteinExistence type="predicted"/>
<dbReference type="RefSeq" id="WP_027463970.1">
    <property type="nucleotide sequence ID" value="NZ_CP021082.1"/>
</dbReference>
<dbReference type="AlphaFoldDB" id="A0A221T0S1"/>
<evidence type="ECO:0000313" key="2">
    <source>
        <dbReference type="Proteomes" id="UP000259030"/>
    </source>
</evidence>